<reference evidence="13 14" key="1">
    <citation type="submission" date="2016-10" db="EMBL/GenBank/DDBJ databases">
        <authorList>
            <person name="de Groot N.N."/>
        </authorList>
    </citation>
    <scope>NUCLEOTIDE SEQUENCE [LARGE SCALE GENOMIC DNA]</scope>
    <source>
        <strain evidence="13 14">LMG 23650</strain>
    </source>
</reference>
<evidence type="ECO:0000256" key="5">
    <source>
        <dbReference type="ARBA" id="ARBA00023125"/>
    </source>
</evidence>
<dbReference type="RefSeq" id="WP_091011381.1">
    <property type="nucleotide sequence ID" value="NZ_CP041745.1"/>
</dbReference>
<evidence type="ECO:0000256" key="9">
    <source>
        <dbReference type="ARBA" id="ARBA00049060"/>
    </source>
</evidence>
<keyword evidence="10" id="KW-0067">ATP-binding</keyword>
<keyword evidence="5" id="KW-0238">DNA-binding</keyword>
<dbReference type="InterPro" id="IPR036388">
    <property type="entry name" value="WH-like_DNA-bd_sf"/>
</dbReference>
<proteinExistence type="inferred from homology"/>
<dbReference type="GO" id="GO:0005524">
    <property type="term" value="F:ATP binding"/>
    <property type="evidence" value="ECO:0007669"/>
    <property type="project" value="UniProtKB-UniRule"/>
</dbReference>
<dbReference type="InterPro" id="IPR035472">
    <property type="entry name" value="RpiR-like_SIS"/>
</dbReference>
<dbReference type="HAMAP" id="MF_00524">
    <property type="entry name" value="Glucokinase"/>
    <property type="match status" value="1"/>
</dbReference>
<dbReference type="SUPFAM" id="SSF53697">
    <property type="entry name" value="SIS domain"/>
    <property type="match status" value="1"/>
</dbReference>
<organism evidence="13 14">
    <name type="scientific">Paraburkholderia megapolitana</name>
    <dbReference type="NCBI Taxonomy" id="420953"/>
    <lineage>
        <taxon>Bacteria</taxon>
        <taxon>Pseudomonadati</taxon>
        <taxon>Pseudomonadota</taxon>
        <taxon>Betaproteobacteria</taxon>
        <taxon>Burkholderiales</taxon>
        <taxon>Burkholderiaceae</taxon>
        <taxon>Paraburkholderia</taxon>
    </lineage>
</organism>
<evidence type="ECO:0000259" key="12">
    <source>
        <dbReference type="PROSITE" id="PS51464"/>
    </source>
</evidence>
<dbReference type="STRING" id="420953.SAMN05192543_103464"/>
<dbReference type="InterPro" id="IPR000281">
    <property type="entry name" value="HTH_RpiR"/>
</dbReference>
<dbReference type="Gene3D" id="3.40.367.20">
    <property type="match status" value="1"/>
</dbReference>
<keyword evidence="14" id="KW-1185">Reference proteome</keyword>
<dbReference type="InterPro" id="IPR046348">
    <property type="entry name" value="SIS_dom_sf"/>
</dbReference>
<dbReference type="InterPro" id="IPR001347">
    <property type="entry name" value="SIS_dom"/>
</dbReference>
<dbReference type="CDD" id="cd24008">
    <property type="entry name" value="ASKHA_NBD_GLK"/>
    <property type="match status" value="1"/>
</dbReference>
<dbReference type="InterPro" id="IPR043129">
    <property type="entry name" value="ATPase_NBD"/>
</dbReference>
<evidence type="ECO:0000256" key="8">
    <source>
        <dbReference type="ARBA" id="ARBA00023268"/>
    </source>
</evidence>
<keyword evidence="7" id="KW-0804">Transcription</keyword>
<dbReference type="Pfam" id="PF01380">
    <property type="entry name" value="SIS"/>
    <property type="match status" value="1"/>
</dbReference>
<dbReference type="Proteomes" id="UP000199548">
    <property type="component" value="Unassembled WGS sequence"/>
</dbReference>
<dbReference type="SUPFAM" id="SSF46689">
    <property type="entry name" value="Homeodomain-like"/>
    <property type="match status" value="1"/>
</dbReference>
<evidence type="ECO:0000259" key="11">
    <source>
        <dbReference type="PROSITE" id="PS51071"/>
    </source>
</evidence>
<dbReference type="PROSITE" id="PS51464">
    <property type="entry name" value="SIS"/>
    <property type="match status" value="1"/>
</dbReference>
<comment type="catalytic activity">
    <reaction evidence="9 10">
        <text>D-glucose + ATP = D-glucose 6-phosphate + ADP + H(+)</text>
        <dbReference type="Rhea" id="RHEA:17825"/>
        <dbReference type="ChEBI" id="CHEBI:4167"/>
        <dbReference type="ChEBI" id="CHEBI:15378"/>
        <dbReference type="ChEBI" id="CHEBI:30616"/>
        <dbReference type="ChEBI" id="CHEBI:61548"/>
        <dbReference type="ChEBI" id="CHEBI:456216"/>
        <dbReference type="EC" id="2.7.1.2"/>
    </reaction>
</comment>
<keyword evidence="10" id="KW-0963">Cytoplasm</keyword>
<dbReference type="PANTHER" id="PTHR47690">
    <property type="entry name" value="GLUCOKINASE"/>
    <property type="match status" value="1"/>
</dbReference>
<keyword evidence="4" id="KW-0805">Transcription regulation</keyword>
<evidence type="ECO:0000256" key="7">
    <source>
        <dbReference type="ARBA" id="ARBA00023163"/>
    </source>
</evidence>
<dbReference type="InterPro" id="IPR050201">
    <property type="entry name" value="Bacterial_glucokinase"/>
</dbReference>
<dbReference type="Pfam" id="PF02685">
    <property type="entry name" value="Glucokinase"/>
    <property type="match status" value="1"/>
</dbReference>
<dbReference type="PANTHER" id="PTHR47690:SF1">
    <property type="entry name" value="GLUCOKINASE"/>
    <property type="match status" value="1"/>
</dbReference>
<dbReference type="Gene3D" id="3.30.420.40">
    <property type="match status" value="1"/>
</dbReference>
<dbReference type="AlphaFoldDB" id="A0A1I3IXW7"/>
<evidence type="ECO:0000256" key="3">
    <source>
        <dbReference type="ARBA" id="ARBA00022777"/>
    </source>
</evidence>
<comment type="subcellular location">
    <subcellularLocation>
        <location evidence="10">Cytoplasm</location>
    </subcellularLocation>
</comment>
<comment type="similarity">
    <text evidence="10">Belongs to the bacterial glucokinase family.</text>
</comment>
<dbReference type="Gene3D" id="1.10.10.10">
    <property type="entry name" value="Winged helix-like DNA-binding domain superfamily/Winged helix DNA-binding domain"/>
    <property type="match status" value="1"/>
</dbReference>
<evidence type="ECO:0000256" key="1">
    <source>
        <dbReference type="ARBA" id="ARBA00007693"/>
    </source>
</evidence>
<evidence type="ECO:0000313" key="13">
    <source>
        <dbReference type="EMBL" id="SFI52668.1"/>
    </source>
</evidence>
<dbReference type="InterPro" id="IPR003836">
    <property type="entry name" value="Glucokinase"/>
</dbReference>
<feature type="domain" description="HTH rpiR-type" evidence="11">
    <location>
        <begin position="342"/>
        <end position="418"/>
    </location>
</feature>
<dbReference type="GO" id="GO:0003700">
    <property type="term" value="F:DNA-binding transcription factor activity"/>
    <property type="evidence" value="ECO:0007669"/>
    <property type="project" value="InterPro"/>
</dbReference>
<dbReference type="InterPro" id="IPR009057">
    <property type="entry name" value="Homeodomain-like_sf"/>
</dbReference>
<dbReference type="GO" id="GO:0003677">
    <property type="term" value="F:DNA binding"/>
    <property type="evidence" value="ECO:0007669"/>
    <property type="project" value="UniProtKB-KW"/>
</dbReference>
<keyword evidence="2 10" id="KW-0808">Transferase</keyword>
<dbReference type="GO" id="GO:0004340">
    <property type="term" value="F:glucokinase activity"/>
    <property type="evidence" value="ECO:0007669"/>
    <property type="project" value="UniProtKB-UniRule"/>
</dbReference>
<accession>A0A1I3IXW7</accession>
<dbReference type="NCBIfam" id="NF010701">
    <property type="entry name" value="PRK14101.1"/>
    <property type="match status" value="1"/>
</dbReference>
<protein>
    <recommendedName>
        <fullName evidence="10">Glucokinase</fullName>
        <ecNumber evidence="10">2.7.1.2</ecNumber>
    </recommendedName>
    <alternativeName>
        <fullName evidence="10">Glucose kinase</fullName>
    </alternativeName>
</protein>
<dbReference type="EC" id="2.7.1.2" evidence="10"/>
<keyword evidence="8" id="KW-0511">Multifunctional enzyme</keyword>
<feature type="binding site" evidence="10">
    <location>
        <begin position="24"/>
        <end position="29"/>
    </location>
    <ligand>
        <name>ATP</name>
        <dbReference type="ChEBI" id="CHEBI:30616"/>
    </ligand>
</feature>
<sequence>MSTGVQTKAVPGTGQHADGPRLLADIGGTNARFALEVKQGEITQVRVYPCAEYAGVAEVIQKYLKDTKIGRVNHAAIAIANPVDGDQVSMTNHDWTFSIEATRRALGFDTLLVVNDFTALAMALPGLTDTQRVQVGGGARRQNSVIGLLGPGTGLGVSGLIPADDRWIALGSEGGHASFSPQDEREDLVLQYARKKWSHVSFERVVAGPGIEVIYRALAARDKKRVAPSCDTSEIVKRALEGDELAAETIDCFCGILGNFAGNVAMTLGALGGIYIGGGVVPRLGDVFAHSSFRERFEAKGRFEGYLQNVPTYVITAEYPAFLGVSAILAEQLSNRAGGGSSAVFERIRQMRDALTPAERRVADLALNHPRSIINDPIVDIARKADVSQPTVIRFCRSLGCQGLSDFKLKLATGLTGTIPVSHSQVHLGDTATDFGAKVLDNTVSAILQLREHLNFEHVERAIDLLTGARRIEFYGLGNSNIVAQDAHYKFFRFGIPTIAYGDLYMQAASAALLGKGDVIVAVSKSGRAPELLRVLEVAMQAGAQVIAITSSNTPLAKRATVALETDHIEMRESQLSMISRILHLVMIDILAVGVAIRHAAPDADVREAVAKVRDGADDEATAVLDWLSHGAASTARD</sequence>
<dbReference type="SUPFAM" id="SSF53067">
    <property type="entry name" value="Actin-like ATPase domain"/>
    <property type="match status" value="1"/>
</dbReference>
<evidence type="ECO:0000256" key="10">
    <source>
        <dbReference type="HAMAP-Rule" id="MF_00524"/>
    </source>
</evidence>
<evidence type="ECO:0000313" key="14">
    <source>
        <dbReference type="Proteomes" id="UP000199548"/>
    </source>
</evidence>
<dbReference type="GO" id="GO:0005536">
    <property type="term" value="F:D-glucose binding"/>
    <property type="evidence" value="ECO:0007669"/>
    <property type="project" value="InterPro"/>
</dbReference>
<dbReference type="PROSITE" id="PS51071">
    <property type="entry name" value="HTH_RPIR"/>
    <property type="match status" value="1"/>
</dbReference>
<keyword evidence="3 10" id="KW-0418">Kinase</keyword>
<feature type="domain" description="SIS" evidence="12">
    <location>
        <begin position="462"/>
        <end position="601"/>
    </location>
</feature>
<dbReference type="GO" id="GO:0005829">
    <property type="term" value="C:cytosol"/>
    <property type="evidence" value="ECO:0007669"/>
    <property type="project" value="TreeGrafter"/>
</dbReference>
<dbReference type="CDD" id="cd05013">
    <property type="entry name" value="SIS_RpiR"/>
    <property type="match status" value="1"/>
</dbReference>
<evidence type="ECO:0000256" key="4">
    <source>
        <dbReference type="ARBA" id="ARBA00023015"/>
    </source>
</evidence>
<dbReference type="Pfam" id="PF01418">
    <property type="entry name" value="HTH_6"/>
    <property type="match status" value="1"/>
</dbReference>
<dbReference type="GO" id="GO:0006096">
    <property type="term" value="P:glycolytic process"/>
    <property type="evidence" value="ECO:0007669"/>
    <property type="project" value="UniProtKB-UniRule"/>
</dbReference>
<gene>
    <name evidence="10" type="primary">glk</name>
    <name evidence="13" type="ORF">SAMN05192543_103464</name>
</gene>
<keyword evidence="10" id="KW-0547">Nucleotide-binding</keyword>
<dbReference type="PROSITE" id="PS00356">
    <property type="entry name" value="HTH_LACI_1"/>
    <property type="match status" value="1"/>
</dbReference>
<dbReference type="OrthoDB" id="257751at2"/>
<evidence type="ECO:0000256" key="6">
    <source>
        <dbReference type="ARBA" id="ARBA00023152"/>
    </source>
</evidence>
<dbReference type="Gene3D" id="3.40.50.10490">
    <property type="entry name" value="Glucose-6-phosphate isomerase like protein, domain 1"/>
    <property type="match status" value="1"/>
</dbReference>
<dbReference type="EMBL" id="FOQU01000003">
    <property type="protein sequence ID" value="SFI52668.1"/>
    <property type="molecule type" value="Genomic_DNA"/>
</dbReference>
<comment type="similarity">
    <text evidence="1">In the N-terminal section; belongs to the bacterial glucokinase family.</text>
</comment>
<keyword evidence="6 10" id="KW-0324">Glycolysis</keyword>
<name>A0A1I3IXW7_9BURK</name>
<dbReference type="NCBIfam" id="NF001416">
    <property type="entry name" value="PRK00292.1-3"/>
    <property type="match status" value="1"/>
</dbReference>
<dbReference type="NCBIfam" id="TIGR00749">
    <property type="entry name" value="glk"/>
    <property type="match status" value="1"/>
</dbReference>
<evidence type="ECO:0000256" key="2">
    <source>
        <dbReference type="ARBA" id="ARBA00022679"/>
    </source>
</evidence>